<dbReference type="EMBL" id="JACGWO010000007">
    <property type="protein sequence ID" value="KAK4423012.1"/>
    <property type="molecule type" value="Genomic_DNA"/>
</dbReference>
<name>A0AAE1Y470_9LAMI</name>
<comment type="caution">
    <text evidence="1">The sequence shown here is derived from an EMBL/GenBank/DDBJ whole genome shotgun (WGS) entry which is preliminary data.</text>
</comment>
<dbReference type="AlphaFoldDB" id="A0AAE1Y470"/>
<reference evidence="1" key="1">
    <citation type="submission" date="2020-06" db="EMBL/GenBank/DDBJ databases">
        <authorList>
            <person name="Li T."/>
            <person name="Hu X."/>
            <person name="Zhang T."/>
            <person name="Song X."/>
            <person name="Zhang H."/>
            <person name="Dai N."/>
            <person name="Sheng W."/>
            <person name="Hou X."/>
            <person name="Wei L."/>
        </authorList>
    </citation>
    <scope>NUCLEOTIDE SEQUENCE</scope>
    <source>
        <strain evidence="1">3651</strain>
        <tissue evidence="1">Leaf</tissue>
    </source>
</reference>
<gene>
    <name evidence="1" type="ORF">Salat_1883800</name>
</gene>
<accession>A0AAE1Y470</accession>
<proteinExistence type="predicted"/>
<protein>
    <submittedName>
        <fullName evidence="1">Uncharacterized protein</fullName>
    </submittedName>
</protein>
<keyword evidence="2" id="KW-1185">Reference proteome</keyword>
<organism evidence="1 2">
    <name type="scientific">Sesamum alatum</name>
    <dbReference type="NCBI Taxonomy" id="300844"/>
    <lineage>
        <taxon>Eukaryota</taxon>
        <taxon>Viridiplantae</taxon>
        <taxon>Streptophyta</taxon>
        <taxon>Embryophyta</taxon>
        <taxon>Tracheophyta</taxon>
        <taxon>Spermatophyta</taxon>
        <taxon>Magnoliopsida</taxon>
        <taxon>eudicotyledons</taxon>
        <taxon>Gunneridae</taxon>
        <taxon>Pentapetalae</taxon>
        <taxon>asterids</taxon>
        <taxon>lamiids</taxon>
        <taxon>Lamiales</taxon>
        <taxon>Pedaliaceae</taxon>
        <taxon>Sesamum</taxon>
    </lineage>
</organism>
<sequence length="108" mass="12055">MCITTVFNNLLANKALKYYYYGFRTSRYQFVEVDYPSEPVPSFFLDSHAVLGDALEPDEEVPQEIPEALTQADQKEDVLEGPSDPMVEDVLPLRSVAPGEAAADLVEK</sequence>
<dbReference type="Proteomes" id="UP001293254">
    <property type="component" value="Unassembled WGS sequence"/>
</dbReference>
<evidence type="ECO:0000313" key="2">
    <source>
        <dbReference type="Proteomes" id="UP001293254"/>
    </source>
</evidence>
<reference evidence="1" key="2">
    <citation type="journal article" date="2024" name="Plant">
        <title>Genomic evolution and insights into agronomic trait innovations of Sesamum species.</title>
        <authorList>
            <person name="Miao H."/>
            <person name="Wang L."/>
            <person name="Qu L."/>
            <person name="Liu H."/>
            <person name="Sun Y."/>
            <person name="Le M."/>
            <person name="Wang Q."/>
            <person name="Wei S."/>
            <person name="Zheng Y."/>
            <person name="Lin W."/>
            <person name="Duan Y."/>
            <person name="Cao H."/>
            <person name="Xiong S."/>
            <person name="Wang X."/>
            <person name="Wei L."/>
            <person name="Li C."/>
            <person name="Ma Q."/>
            <person name="Ju M."/>
            <person name="Zhao R."/>
            <person name="Li G."/>
            <person name="Mu C."/>
            <person name="Tian Q."/>
            <person name="Mei H."/>
            <person name="Zhang T."/>
            <person name="Gao T."/>
            <person name="Zhang H."/>
        </authorList>
    </citation>
    <scope>NUCLEOTIDE SEQUENCE</scope>
    <source>
        <strain evidence="1">3651</strain>
    </source>
</reference>
<evidence type="ECO:0000313" key="1">
    <source>
        <dbReference type="EMBL" id="KAK4423012.1"/>
    </source>
</evidence>